<keyword evidence="1" id="KW-0808">Transferase</keyword>
<dbReference type="Proteomes" id="UP001140949">
    <property type="component" value="Unassembled WGS sequence"/>
</dbReference>
<comment type="caution">
    <text evidence="1">The sequence shown here is derived from an EMBL/GenBank/DDBJ whole genome shotgun (WGS) entry which is preliminary data.</text>
</comment>
<keyword evidence="1" id="KW-0418">Kinase</keyword>
<protein>
    <submittedName>
        <fullName evidence="1">Serine/threonine-protein kinase Nek2-like</fullName>
    </submittedName>
</protein>
<organism evidence="1 2">
    <name type="scientific">Iris pallida</name>
    <name type="common">Sweet iris</name>
    <dbReference type="NCBI Taxonomy" id="29817"/>
    <lineage>
        <taxon>Eukaryota</taxon>
        <taxon>Viridiplantae</taxon>
        <taxon>Streptophyta</taxon>
        <taxon>Embryophyta</taxon>
        <taxon>Tracheophyta</taxon>
        <taxon>Spermatophyta</taxon>
        <taxon>Magnoliopsida</taxon>
        <taxon>Liliopsida</taxon>
        <taxon>Asparagales</taxon>
        <taxon>Iridaceae</taxon>
        <taxon>Iridoideae</taxon>
        <taxon>Irideae</taxon>
        <taxon>Iris</taxon>
    </lineage>
</organism>
<accession>A0AAX6F2M6</accession>
<proteinExistence type="predicted"/>
<evidence type="ECO:0000313" key="1">
    <source>
        <dbReference type="EMBL" id="KAJ6810433.1"/>
    </source>
</evidence>
<dbReference type="AlphaFoldDB" id="A0AAX6F2M6"/>
<evidence type="ECO:0000313" key="2">
    <source>
        <dbReference type="Proteomes" id="UP001140949"/>
    </source>
</evidence>
<gene>
    <name evidence="1" type="ORF">M6B38_156890</name>
</gene>
<dbReference type="GO" id="GO:0016301">
    <property type="term" value="F:kinase activity"/>
    <property type="evidence" value="ECO:0007669"/>
    <property type="project" value="UniProtKB-KW"/>
</dbReference>
<name>A0AAX6F2M6_IRIPA</name>
<reference evidence="1" key="1">
    <citation type="journal article" date="2023" name="GigaByte">
        <title>Genome assembly of the bearded iris, Iris pallida Lam.</title>
        <authorList>
            <person name="Bruccoleri R.E."/>
            <person name="Oakeley E.J."/>
            <person name="Faust A.M.E."/>
            <person name="Altorfer M."/>
            <person name="Dessus-Babus S."/>
            <person name="Burckhardt D."/>
            <person name="Oertli M."/>
            <person name="Naumann U."/>
            <person name="Petersen F."/>
            <person name="Wong J."/>
        </authorList>
    </citation>
    <scope>NUCLEOTIDE SEQUENCE</scope>
    <source>
        <strain evidence="1">GSM-AAB239-AS_SAM_17_03QT</strain>
    </source>
</reference>
<reference evidence="1" key="2">
    <citation type="submission" date="2023-04" db="EMBL/GenBank/DDBJ databases">
        <authorList>
            <person name="Bruccoleri R.E."/>
            <person name="Oakeley E.J."/>
            <person name="Faust A.-M."/>
            <person name="Dessus-Babus S."/>
            <person name="Altorfer M."/>
            <person name="Burckhardt D."/>
            <person name="Oertli M."/>
            <person name="Naumann U."/>
            <person name="Petersen F."/>
            <person name="Wong J."/>
        </authorList>
    </citation>
    <scope>NUCLEOTIDE SEQUENCE</scope>
    <source>
        <strain evidence="1">GSM-AAB239-AS_SAM_17_03QT</strain>
        <tissue evidence="1">Leaf</tissue>
    </source>
</reference>
<keyword evidence="2" id="KW-1185">Reference proteome</keyword>
<dbReference type="EMBL" id="JANAVB010032420">
    <property type="protein sequence ID" value="KAJ6810433.1"/>
    <property type="molecule type" value="Genomic_DNA"/>
</dbReference>
<sequence>MRMAVRAAAKDVAFDQKSRSTLQAVADKLVDASITLGPRGYARFNKQNHQVHGSSSSKFIFRFI</sequence>